<dbReference type="Gene3D" id="1.25.40.1040">
    <property type="match status" value="2"/>
</dbReference>
<feature type="compositionally biased region" description="Low complexity" evidence="4">
    <location>
        <begin position="663"/>
        <end position="679"/>
    </location>
</feature>
<dbReference type="InterPro" id="IPR045243">
    <property type="entry name" value="Rna14-like"/>
</dbReference>
<evidence type="ECO:0000259" key="5">
    <source>
        <dbReference type="Pfam" id="PF05843"/>
    </source>
</evidence>
<dbReference type="GO" id="GO:0180010">
    <property type="term" value="P:co-transcriptional mRNA 3'-end processing, cleavage and polyadenylation pathway"/>
    <property type="evidence" value="ECO:0007669"/>
    <property type="project" value="UniProtKB-UniRule"/>
</dbReference>
<feature type="region of interest" description="Disordered" evidence="4">
    <location>
        <begin position="815"/>
        <end position="861"/>
    </location>
</feature>
<keyword evidence="3" id="KW-0963">Cytoplasm</keyword>
<dbReference type="GO" id="GO:0005634">
    <property type="term" value="C:nucleus"/>
    <property type="evidence" value="ECO:0007669"/>
    <property type="project" value="UniProtKB-SubCell"/>
</dbReference>
<dbReference type="AlphaFoldDB" id="A0A409XE24"/>
<feature type="region of interest" description="Disordered" evidence="4">
    <location>
        <begin position="1"/>
        <end position="23"/>
    </location>
</feature>
<evidence type="ECO:0000313" key="6">
    <source>
        <dbReference type="EMBL" id="PPQ88897.1"/>
    </source>
</evidence>
<feature type="compositionally biased region" description="Basic and acidic residues" evidence="4">
    <location>
        <begin position="720"/>
        <end position="733"/>
    </location>
</feature>
<gene>
    <name evidence="6" type="ORF">CVT25_009132</name>
</gene>
<evidence type="ECO:0000313" key="7">
    <source>
        <dbReference type="Proteomes" id="UP000283269"/>
    </source>
</evidence>
<reference evidence="6 7" key="1">
    <citation type="journal article" date="2018" name="Evol. Lett.">
        <title>Horizontal gene cluster transfer increased hallucinogenic mushroom diversity.</title>
        <authorList>
            <person name="Reynolds H.T."/>
            <person name="Vijayakumar V."/>
            <person name="Gluck-Thaler E."/>
            <person name="Korotkin H.B."/>
            <person name="Matheny P.B."/>
            <person name="Slot J.C."/>
        </authorList>
    </citation>
    <scope>NUCLEOTIDE SEQUENCE [LARGE SCALE GENOMIC DNA]</scope>
    <source>
        <strain evidence="6 7">2631</strain>
    </source>
</reference>
<protein>
    <recommendedName>
        <fullName evidence="3">mRNA 3'-end-processing protein RNA14</fullName>
    </recommendedName>
</protein>
<feature type="compositionally biased region" description="Polar residues" evidence="4">
    <location>
        <begin position="649"/>
        <end position="662"/>
    </location>
</feature>
<keyword evidence="7" id="KW-1185">Reference proteome</keyword>
<dbReference type="PANTHER" id="PTHR19980:SF0">
    <property type="entry name" value="CLEAVAGE STIMULATION FACTOR SUBUNIT 3"/>
    <property type="match status" value="1"/>
</dbReference>
<dbReference type="GO" id="GO:0005737">
    <property type="term" value="C:cytoplasm"/>
    <property type="evidence" value="ECO:0007669"/>
    <property type="project" value="UniProtKB-SubCell"/>
</dbReference>
<dbReference type="InterPro" id="IPR008847">
    <property type="entry name" value="Suf"/>
</dbReference>
<dbReference type="FunCoup" id="A0A409XE24">
    <property type="interactions" value="827"/>
</dbReference>
<evidence type="ECO:0000256" key="3">
    <source>
        <dbReference type="RuleBase" id="RU369035"/>
    </source>
</evidence>
<dbReference type="InParanoid" id="A0A409XE24"/>
<keyword evidence="3" id="KW-0507">mRNA processing</keyword>
<dbReference type="OrthoDB" id="26282at2759"/>
<dbReference type="GO" id="GO:0003729">
    <property type="term" value="F:mRNA binding"/>
    <property type="evidence" value="ECO:0007669"/>
    <property type="project" value="TreeGrafter"/>
</dbReference>
<sequence>MSTSEAAADDGDSYMDDADRTQPAAEILKELSEINNIKNEPQNEQQMPPPSEYDLLTAHLKENPHDPEGWRRLIHIAEESRDLEKISTVYDALLKQYPNNATAQVSYIKHYVNRNMSENAEDLFKKFLIRSPCVELWIFYLDYVRKLNTAPAQRETVRMSYEFALNHVGQDKDSGAIWNDYIQFLQSGEANTTWDQQQKMDSLRKVYHRAVQIPLDNVERLWADLETFETGLNKITAKKFMADLSPAHMQARTVLRQLVNHIGPLFANDKDLYLPSLPKFDASERALVGKWKAYLKWEESNPLELDEKDKATLISRMQGVYKKAVIRMRYYTEIWFMAYTWTNSVGKHDEALSILKAGLEANPSSFLLNFAYAEALEIKKDLAGVHTTYEKFLGILRTNLEKLEETSGNTSAYSNGSGTNGTNPPPASASLSTPAAAGAGASAASGVEPPSNVSSFSSQGSDDKPPKTTELQKHRTEYGLAWIMYMRFGMRAEGVKGSRSIFSKARRDRWSPWEIYEAAALNEYHCSDDKGIASRIFEKGMETFGDEIEFVLRFLGFLISINDKNNARALFERVIPTFPPERARPLWERWARYEYQYGDLEAALKLEKRMAEVYTSDPPIKRLAQRHIYLGTDAIADRDLGFAMARRATSSASGNSLQRVEASQSFISQPSISQNNSQNYGSKRPSSPDYRNKRDDVRPNDYSSTHKRVRPSSPPPRSGPQDRDRDGRWDGPHSRRRFSPAPPSRERDDRPPPPPRGRDSIPPPRIQDREDDKRQVSLPAIIPWFIGELPTAASFDGPVFRTDDLMNLFRTAVIPSTSSRPKSPHGPPPRSGGGVVGRPPPDYGPYQGPNSGGGGGGRRRY</sequence>
<feature type="compositionally biased region" description="Basic and acidic residues" evidence="4">
    <location>
        <begin position="744"/>
        <end position="759"/>
    </location>
</feature>
<keyword evidence="2 3" id="KW-0539">Nucleus</keyword>
<comment type="function">
    <text evidence="3">Component of the cleavage factor IA (CFIA) complex, which is involved in the endonucleolytic cleavage during polyadenylation-dependent pre-mRNA 3'-end formation.</text>
</comment>
<dbReference type="Proteomes" id="UP000283269">
    <property type="component" value="Unassembled WGS sequence"/>
</dbReference>
<dbReference type="Pfam" id="PF05843">
    <property type="entry name" value="Suf"/>
    <property type="match status" value="1"/>
</dbReference>
<feature type="compositionally biased region" description="Basic and acidic residues" evidence="4">
    <location>
        <begin position="690"/>
        <end position="699"/>
    </location>
</feature>
<feature type="compositionally biased region" description="Low complexity" evidence="4">
    <location>
        <begin position="428"/>
        <end position="451"/>
    </location>
</feature>
<dbReference type="STRING" id="93625.A0A409XE24"/>
<comment type="subcellular location">
    <subcellularLocation>
        <location evidence="3">Nucleus</location>
    </subcellularLocation>
    <subcellularLocation>
        <location evidence="3">Cytoplasm</location>
    </subcellularLocation>
    <text evidence="3">Nucleus and/or cytoplasm.</text>
</comment>
<feature type="compositionally biased region" description="Basic and acidic residues" evidence="4">
    <location>
        <begin position="461"/>
        <end position="472"/>
    </location>
</feature>
<dbReference type="SUPFAM" id="SSF48452">
    <property type="entry name" value="TPR-like"/>
    <property type="match status" value="2"/>
</dbReference>
<evidence type="ECO:0000256" key="1">
    <source>
        <dbReference type="ARBA" id="ARBA00022737"/>
    </source>
</evidence>
<feature type="region of interest" description="Disordered" evidence="4">
    <location>
        <begin position="407"/>
        <end position="472"/>
    </location>
</feature>
<evidence type="ECO:0000256" key="4">
    <source>
        <dbReference type="SAM" id="MobiDB-lite"/>
    </source>
</evidence>
<feature type="compositionally biased region" description="Acidic residues" evidence="4">
    <location>
        <begin position="7"/>
        <end position="16"/>
    </location>
</feature>
<feature type="domain" description="Suppressor of forked" evidence="5">
    <location>
        <begin position="55"/>
        <end position="640"/>
    </location>
</feature>
<accession>A0A409XE24</accession>
<feature type="compositionally biased region" description="Polar residues" evidence="4">
    <location>
        <begin position="407"/>
        <end position="422"/>
    </location>
</feature>
<dbReference type="InterPro" id="IPR011990">
    <property type="entry name" value="TPR-like_helical_dom_sf"/>
</dbReference>
<dbReference type="EMBL" id="NHYD01001992">
    <property type="protein sequence ID" value="PPQ88897.1"/>
    <property type="molecule type" value="Genomic_DNA"/>
</dbReference>
<organism evidence="6 7">
    <name type="scientific">Psilocybe cyanescens</name>
    <dbReference type="NCBI Taxonomy" id="93625"/>
    <lineage>
        <taxon>Eukaryota</taxon>
        <taxon>Fungi</taxon>
        <taxon>Dikarya</taxon>
        <taxon>Basidiomycota</taxon>
        <taxon>Agaricomycotina</taxon>
        <taxon>Agaricomycetes</taxon>
        <taxon>Agaricomycetidae</taxon>
        <taxon>Agaricales</taxon>
        <taxon>Agaricineae</taxon>
        <taxon>Strophariaceae</taxon>
        <taxon>Psilocybe</taxon>
    </lineage>
</organism>
<evidence type="ECO:0000256" key="2">
    <source>
        <dbReference type="ARBA" id="ARBA00023242"/>
    </source>
</evidence>
<proteinExistence type="predicted"/>
<name>A0A409XE24_PSICY</name>
<keyword evidence="1" id="KW-0677">Repeat</keyword>
<feature type="region of interest" description="Disordered" evidence="4">
    <location>
        <begin position="649"/>
        <end position="773"/>
    </location>
</feature>
<dbReference type="InterPro" id="IPR003107">
    <property type="entry name" value="HAT"/>
</dbReference>
<dbReference type="SMART" id="SM00386">
    <property type="entry name" value="HAT"/>
    <property type="match status" value="7"/>
</dbReference>
<comment type="caution">
    <text evidence="6">The sequence shown here is derived from an EMBL/GenBank/DDBJ whole genome shotgun (WGS) entry which is preliminary data.</text>
</comment>
<dbReference type="PANTHER" id="PTHR19980">
    <property type="entry name" value="RNA CLEAVAGE STIMULATION FACTOR"/>
    <property type="match status" value="1"/>
</dbReference>
<feature type="compositionally biased region" description="Gly residues" evidence="4">
    <location>
        <begin position="850"/>
        <end position="861"/>
    </location>
</feature>